<reference evidence="4 8" key="1">
    <citation type="journal article" date="2016" name="Nat. Biotechnol.">
        <title>Measurement of bacterial replication rates in microbial communities.</title>
        <authorList>
            <person name="Brown C.T."/>
            <person name="Olm M.R."/>
            <person name="Thomas B.C."/>
            <person name="Banfield J.F."/>
        </authorList>
    </citation>
    <scope>NUCLEOTIDE SEQUENCE [LARGE SCALE GENOMIC DNA]</scope>
    <source>
        <strain evidence="4">45_41</strain>
    </source>
</reference>
<evidence type="ECO:0000313" key="4">
    <source>
        <dbReference type="EMBL" id="OKZ32769.1"/>
    </source>
</evidence>
<evidence type="ECO:0000313" key="13">
    <source>
        <dbReference type="Proteomes" id="UP000432488"/>
    </source>
</evidence>
<reference evidence="12 13" key="3">
    <citation type="journal article" date="2019" name="Nat. Med.">
        <title>A library of human gut bacterial isolates paired with longitudinal multiomics data enables mechanistic microbiome research.</title>
        <authorList>
            <person name="Poyet M."/>
            <person name="Groussin M."/>
            <person name="Gibbons S.M."/>
            <person name="Avila-Pacheco J."/>
            <person name="Jiang X."/>
            <person name="Kearney S.M."/>
            <person name="Perrotta A.R."/>
            <person name="Berdy B."/>
            <person name="Zhao S."/>
            <person name="Lieberman T.D."/>
            <person name="Swanson P.K."/>
            <person name="Smith M."/>
            <person name="Roesemann S."/>
            <person name="Alexander J.E."/>
            <person name="Rich S.A."/>
            <person name="Livny J."/>
            <person name="Vlamakis H."/>
            <person name="Clish C."/>
            <person name="Bullock K."/>
            <person name="Deik A."/>
            <person name="Scott J."/>
            <person name="Pierce K.A."/>
            <person name="Xavier R.J."/>
            <person name="Alm E.J."/>
        </authorList>
    </citation>
    <scope>NUCLEOTIDE SEQUENCE [LARGE SCALE GENOMIC DNA]</scope>
    <source>
        <strain evidence="2 13">BIOML-A42</strain>
        <strain evidence="3 12">BIOML-A6</strain>
    </source>
</reference>
<evidence type="ECO:0000313" key="8">
    <source>
        <dbReference type="Proteomes" id="UP000186549"/>
    </source>
</evidence>
<accession>A0A1Q6I1V4</accession>
<dbReference type="Proteomes" id="UP000431575">
    <property type="component" value="Unassembled WGS sequence"/>
</dbReference>
<dbReference type="NCBIfam" id="TIGR04370">
    <property type="entry name" value="glyco_rpt_poly"/>
    <property type="match status" value="1"/>
</dbReference>
<feature type="transmembrane region" description="Helical" evidence="1">
    <location>
        <begin position="391"/>
        <end position="409"/>
    </location>
</feature>
<dbReference type="EMBL" id="QRJL01000002">
    <property type="protein sequence ID" value="RHH33544.1"/>
    <property type="molecule type" value="Genomic_DNA"/>
</dbReference>
<feature type="transmembrane region" description="Helical" evidence="1">
    <location>
        <begin position="179"/>
        <end position="198"/>
    </location>
</feature>
<feature type="transmembrane region" description="Helical" evidence="1">
    <location>
        <begin position="102"/>
        <end position="124"/>
    </location>
</feature>
<feature type="transmembrane region" description="Helical" evidence="1">
    <location>
        <begin position="230"/>
        <end position="250"/>
    </location>
</feature>
<evidence type="ECO:0000313" key="7">
    <source>
        <dbReference type="EMBL" id="RHH33544.1"/>
    </source>
</evidence>
<evidence type="ECO:0000313" key="9">
    <source>
        <dbReference type="Proteomes" id="UP000260759"/>
    </source>
</evidence>
<feature type="transmembrane region" description="Helical" evidence="1">
    <location>
        <begin position="31"/>
        <end position="50"/>
    </location>
</feature>
<keyword evidence="1" id="KW-0812">Transmembrane</keyword>
<evidence type="ECO:0000313" key="11">
    <source>
        <dbReference type="Proteomes" id="UP000283766"/>
    </source>
</evidence>
<dbReference type="Proteomes" id="UP000261295">
    <property type="component" value="Unassembled WGS sequence"/>
</dbReference>
<dbReference type="EMBL" id="QSVA01000009">
    <property type="protein sequence ID" value="RGN93496.1"/>
    <property type="molecule type" value="Genomic_DNA"/>
</dbReference>
<feature type="transmembrane region" description="Helical" evidence="1">
    <location>
        <begin position="6"/>
        <end position="24"/>
    </location>
</feature>
<keyword evidence="1" id="KW-0472">Membrane</keyword>
<evidence type="ECO:0000313" key="5">
    <source>
        <dbReference type="EMBL" id="RGM58980.1"/>
    </source>
</evidence>
<name>A0A1Q6I1V4_BACUN</name>
<proteinExistence type="predicted"/>
<feature type="transmembrane region" description="Helical" evidence="1">
    <location>
        <begin position="62"/>
        <end position="81"/>
    </location>
</feature>
<evidence type="ECO:0000313" key="2">
    <source>
        <dbReference type="EMBL" id="KAB4091821.1"/>
    </source>
</evidence>
<evidence type="ECO:0000313" key="12">
    <source>
        <dbReference type="Proteomes" id="UP000431575"/>
    </source>
</evidence>
<dbReference type="AlphaFoldDB" id="A0A1Q6I1V4"/>
<dbReference type="EMBL" id="MNQU01000221">
    <property type="protein sequence ID" value="OKZ32769.1"/>
    <property type="molecule type" value="Genomic_DNA"/>
</dbReference>
<comment type="caution">
    <text evidence="4">The sequence shown here is derived from an EMBL/GenBank/DDBJ whole genome shotgun (WGS) entry which is preliminary data.</text>
</comment>
<evidence type="ECO:0000313" key="10">
    <source>
        <dbReference type="Proteomes" id="UP000261295"/>
    </source>
</evidence>
<sequence>MDASTVILIINSLFYITAFVMYQIRMRTFQMGSFILLFYSLLSVGSVWLYNIDSVWTFETITIFPLVYLYIVLMISFYPLLKFSNKKMSNIKMPDDMVMSMISVVVIIVYLCFFFQTILSNFSLSNLFDPMTLAENYETKSDNVGYNDGKVNIFGILKNIFNSILWILFMYNWIQKKKLLTIGVFIAIIISVFTSLAWGARGPLVFIIMQVPFVYFVFSPLMSQEMRRKYLFTVAAFVILIFVGGAALTLGRFNDAADFTIMDIVLYYASSNFIKFDNFVLDVGGCRYGDRVFPLIRVLLGLDTAGDYKTRRLLYPNLKVDDSQFTFFVGEFVIDFGPILAFIIISLAAYYFYKKIITNEYDFGTILILSLAYNIVVIGFTLFPYSEISGNLSIIYTIFWIFVFKYFTFKRLVIGKNK</sequence>
<feature type="transmembrane region" description="Helical" evidence="1">
    <location>
        <begin position="151"/>
        <end position="172"/>
    </location>
</feature>
<evidence type="ECO:0000256" key="1">
    <source>
        <dbReference type="SAM" id="Phobius"/>
    </source>
</evidence>
<feature type="transmembrane region" description="Helical" evidence="1">
    <location>
        <begin position="204"/>
        <end position="223"/>
    </location>
</feature>
<dbReference type="Proteomes" id="UP000186549">
    <property type="component" value="Unassembled WGS sequence"/>
</dbReference>
<evidence type="ECO:0000313" key="3">
    <source>
        <dbReference type="EMBL" id="KAB4240517.1"/>
    </source>
</evidence>
<dbReference type="EMBL" id="WCTM01000009">
    <property type="protein sequence ID" value="KAB4240517.1"/>
    <property type="molecule type" value="Genomic_DNA"/>
</dbReference>
<reference evidence="9 10" key="2">
    <citation type="submission" date="2018-08" db="EMBL/GenBank/DDBJ databases">
        <title>A genome reference for cultivated species of the human gut microbiota.</title>
        <authorList>
            <person name="Zou Y."/>
            <person name="Xue W."/>
            <person name="Luo G."/>
        </authorList>
    </citation>
    <scope>NUCLEOTIDE SEQUENCE [LARGE SCALE GENOMIC DNA]</scope>
    <source>
        <strain evidence="7 11">AM18-14LB</strain>
        <strain evidence="6 9">OM03-4</strain>
        <strain evidence="5 10">OM07-9</strain>
    </source>
</reference>
<dbReference type="Proteomes" id="UP000432488">
    <property type="component" value="Unassembled WGS sequence"/>
</dbReference>
<keyword evidence="1" id="KW-1133">Transmembrane helix</keyword>
<protein>
    <submittedName>
        <fullName evidence="2">Oligosaccharide repeat unit polymerase</fullName>
    </submittedName>
</protein>
<dbReference type="Proteomes" id="UP000260759">
    <property type="component" value="Unassembled WGS sequence"/>
</dbReference>
<dbReference type="Proteomes" id="UP000283766">
    <property type="component" value="Unassembled WGS sequence"/>
</dbReference>
<feature type="transmembrane region" description="Helical" evidence="1">
    <location>
        <begin position="365"/>
        <end position="385"/>
    </location>
</feature>
<dbReference type="EMBL" id="QSTL01000001">
    <property type="protein sequence ID" value="RGM58980.1"/>
    <property type="molecule type" value="Genomic_DNA"/>
</dbReference>
<organism evidence="4 8">
    <name type="scientific">Bacteroides uniformis</name>
    <dbReference type="NCBI Taxonomy" id="820"/>
    <lineage>
        <taxon>Bacteria</taxon>
        <taxon>Pseudomonadati</taxon>
        <taxon>Bacteroidota</taxon>
        <taxon>Bacteroidia</taxon>
        <taxon>Bacteroidales</taxon>
        <taxon>Bacteroidaceae</taxon>
        <taxon>Bacteroides</taxon>
    </lineage>
</organism>
<evidence type="ECO:0000313" key="6">
    <source>
        <dbReference type="EMBL" id="RGN93496.1"/>
    </source>
</evidence>
<dbReference type="EMBL" id="WCUV01000007">
    <property type="protein sequence ID" value="KAB4091821.1"/>
    <property type="molecule type" value="Genomic_DNA"/>
</dbReference>
<feature type="transmembrane region" description="Helical" evidence="1">
    <location>
        <begin position="332"/>
        <end position="353"/>
    </location>
</feature>
<gene>
    <name evidence="4" type="ORF">BHV79_09590</name>
    <name evidence="7" type="ORF">DW216_05150</name>
    <name evidence="6" type="ORF">DXB37_11525</name>
    <name evidence="5" type="ORF">DXC07_02170</name>
    <name evidence="3" type="ORF">GAP41_15280</name>
    <name evidence="2" type="ORF">GAQ56_11625</name>
</gene>